<feature type="coiled-coil region" evidence="1">
    <location>
        <begin position="85"/>
        <end position="112"/>
    </location>
</feature>
<comment type="caution">
    <text evidence="2">The sequence shown here is derived from an EMBL/GenBank/DDBJ whole genome shotgun (WGS) entry which is preliminary data.</text>
</comment>
<dbReference type="Proteomes" id="UP000265703">
    <property type="component" value="Unassembled WGS sequence"/>
</dbReference>
<protein>
    <recommendedName>
        <fullName evidence="4">BZIP domain-containing protein</fullName>
    </recommendedName>
</protein>
<sequence length="145" mass="16709">MDVNRSLTARFRFLSINNSTSVNFQISQISLPFRSRQKALNRRLIGKLPNKHGRALAVNHVQNLTNRKAFRQRKDNYARTLEIRTSDLEMLYNSAQNEIKSLKDRIMLLEKKLTSSGINEIIMNDASQIEFNGNSDNSLTLSVRK</sequence>
<dbReference type="Gene3D" id="1.20.5.170">
    <property type="match status" value="1"/>
</dbReference>
<name>A0A397SI39_9GLOM</name>
<dbReference type="GO" id="GO:0003700">
    <property type="term" value="F:DNA-binding transcription factor activity"/>
    <property type="evidence" value="ECO:0007669"/>
    <property type="project" value="InterPro"/>
</dbReference>
<accession>A0A397SI39</accession>
<keyword evidence="3" id="KW-1185">Reference proteome</keyword>
<evidence type="ECO:0008006" key="4">
    <source>
        <dbReference type="Google" id="ProtNLM"/>
    </source>
</evidence>
<dbReference type="InterPro" id="IPR046347">
    <property type="entry name" value="bZIP_sf"/>
</dbReference>
<evidence type="ECO:0000313" key="2">
    <source>
        <dbReference type="EMBL" id="RIA84316.1"/>
    </source>
</evidence>
<keyword evidence="1" id="KW-0175">Coiled coil</keyword>
<reference evidence="2 3" key="1">
    <citation type="submission" date="2018-06" db="EMBL/GenBank/DDBJ databases">
        <title>Comparative genomics reveals the genomic features of Rhizophagus irregularis, R. cerebriforme, R. diaphanum and Gigaspora rosea, and their symbiotic lifestyle signature.</title>
        <authorList>
            <person name="Morin E."/>
            <person name="San Clemente H."/>
            <person name="Chen E.C.H."/>
            <person name="De La Providencia I."/>
            <person name="Hainaut M."/>
            <person name="Kuo A."/>
            <person name="Kohler A."/>
            <person name="Murat C."/>
            <person name="Tang N."/>
            <person name="Roy S."/>
            <person name="Loubradou J."/>
            <person name="Henrissat B."/>
            <person name="Grigoriev I.V."/>
            <person name="Corradi N."/>
            <person name="Roux C."/>
            <person name="Martin F.M."/>
        </authorList>
    </citation>
    <scope>NUCLEOTIDE SEQUENCE [LARGE SCALE GENOMIC DNA]</scope>
    <source>
        <strain evidence="2 3">DAOM 227022</strain>
    </source>
</reference>
<evidence type="ECO:0000313" key="3">
    <source>
        <dbReference type="Proteomes" id="UP000265703"/>
    </source>
</evidence>
<evidence type="ECO:0000256" key="1">
    <source>
        <dbReference type="SAM" id="Coils"/>
    </source>
</evidence>
<dbReference type="AlphaFoldDB" id="A0A397SI39"/>
<dbReference type="EMBL" id="QKYT01000502">
    <property type="protein sequence ID" value="RIA84316.1"/>
    <property type="molecule type" value="Genomic_DNA"/>
</dbReference>
<dbReference type="OrthoDB" id="2593073at2759"/>
<organism evidence="2 3">
    <name type="scientific">Glomus cerebriforme</name>
    <dbReference type="NCBI Taxonomy" id="658196"/>
    <lineage>
        <taxon>Eukaryota</taxon>
        <taxon>Fungi</taxon>
        <taxon>Fungi incertae sedis</taxon>
        <taxon>Mucoromycota</taxon>
        <taxon>Glomeromycotina</taxon>
        <taxon>Glomeromycetes</taxon>
        <taxon>Glomerales</taxon>
        <taxon>Glomeraceae</taxon>
        <taxon>Glomus</taxon>
    </lineage>
</organism>
<proteinExistence type="predicted"/>
<gene>
    <name evidence="2" type="ORF">C1645_784375</name>
</gene>
<dbReference type="SUPFAM" id="SSF57959">
    <property type="entry name" value="Leucine zipper domain"/>
    <property type="match status" value="1"/>
</dbReference>